<organism evidence="1 2">
    <name type="scientific">Opisthorchis viverrini</name>
    <name type="common">Southeast Asian liver fluke</name>
    <dbReference type="NCBI Taxonomy" id="6198"/>
    <lineage>
        <taxon>Eukaryota</taxon>
        <taxon>Metazoa</taxon>
        <taxon>Spiralia</taxon>
        <taxon>Lophotrochozoa</taxon>
        <taxon>Platyhelminthes</taxon>
        <taxon>Trematoda</taxon>
        <taxon>Digenea</taxon>
        <taxon>Opisthorchiida</taxon>
        <taxon>Opisthorchiata</taxon>
        <taxon>Opisthorchiidae</taxon>
        <taxon>Opisthorchis</taxon>
    </lineage>
</organism>
<gene>
    <name evidence="1" type="ORF">T265_07120</name>
</gene>
<sequence length="77" mass="8834">MSKVVSNNGSDFQKQREKTAQLTCTLLMTLDNICTTSIEFPLELEKITVTLVKRISFDAQQPRNDERTAKMSLRRIT</sequence>
<dbReference type="EMBL" id="KL596777">
    <property type="protein sequence ID" value="KER25440.1"/>
    <property type="molecule type" value="Genomic_DNA"/>
</dbReference>
<keyword evidence="2" id="KW-1185">Reference proteome</keyword>
<dbReference type="Proteomes" id="UP000054324">
    <property type="component" value="Unassembled WGS sequence"/>
</dbReference>
<name>A0A074ZQ30_OPIVI</name>
<dbReference type="RefSeq" id="XP_009170827.1">
    <property type="nucleotide sequence ID" value="XM_009172563.1"/>
</dbReference>
<accession>A0A074ZQ30</accession>
<reference evidence="1 2" key="1">
    <citation type="submission" date="2013-11" db="EMBL/GenBank/DDBJ databases">
        <title>Opisthorchis viverrini - life in the bile duct.</title>
        <authorList>
            <person name="Young N.D."/>
            <person name="Nagarajan N."/>
            <person name="Lin S.J."/>
            <person name="Korhonen P.K."/>
            <person name="Jex A.R."/>
            <person name="Hall R.S."/>
            <person name="Safavi-Hemami H."/>
            <person name="Kaewkong W."/>
            <person name="Bertrand D."/>
            <person name="Gao S."/>
            <person name="Seet Q."/>
            <person name="Wongkham S."/>
            <person name="Teh B.T."/>
            <person name="Wongkham C."/>
            <person name="Intapan P.M."/>
            <person name="Maleewong W."/>
            <person name="Yang X."/>
            <person name="Hu M."/>
            <person name="Wang Z."/>
            <person name="Hofmann A."/>
            <person name="Sternberg P.W."/>
            <person name="Tan P."/>
            <person name="Wang J."/>
            <person name="Gasser R.B."/>
        </authorList>
    </citation>
    <scope>NUCLEOTIDE SEQUENCE [LARGE SCALE GENOMIC DNA]</scope>
</reference>
<proteinExistence type="predicted"/>
<evidence type="ECO:0000313" key="2">
    <source>
        <dbReference type="Proteomes" id="UP000054324"/>
    </source>
</evidence>
<dbReference type="CTD" id="20321299"/>
<dbReference type="GeneID" id="20321299"/>
<protein>
    <submittedName>
        <fullName evidence="1">Uncharacterized protein</fullName>
    </submittedName>
</protein>
<evidence type="ECO:0000313" key="1">
    <source>
        <dbReference type="EMBL" id="KER25440.1"/>
    </source>
</evidence>
<dbReference type="AlphaFoldDB" id="A0A074ZQ30"/>
<dbReference type="KEGG" id="ovi:T265_07120"/>